<dbReference type="EMBL" id="CAJC01000204">
    <property type="protein sequence ID" value="CCI54914.1"/>
    <property type="molecule type" value="Genomic_DNA"/>
</dbReference>
<evidence type="ECO:0000313" key="3">
    <source>
        <dbReference type="Proteomes" id="UP000035720"/>
    </source>
</evidence>
<evidence type="ECO:0000313" key="2">
    <source>
        <dbReference type="EMBL" id="CCI54914.1"/>
    </source>
</evidence>
<dbReference type="Proteomes" id="UP000035720">
    <property type="component" value="Unassembled WGS sequence"/>
</dbReference>
<keyword evidence="1" id="KW-0472">Membrane</keyword>
<protein>
    <submittedName>
        <fullName evidence="2">Uncharacterized protein</fullName>
    </submittedName>
</protein>
<comment type="caution">
    <text evidence="2">The sequence shown here is derived from an EMBL/GenBank/DDBJ whole genome shotgun (WGS) entry which is preliminary data.</text>
</comment>
<organism evidence="2 3">
    <name type="scientific">Nostocoides jenkinsii Ben 74</name>
    <dbReference type="NCBI Taxonomy" id="1193518"/>
    <lineage>
        <taxon>Bacteria</taxon>
        <taxon>Bacillati</taxon>
        <taxon>Actinomycetota</taxon>
        <taxon>Actinomycetes</taxon>
        <taxon>Micrococcales</taxon>
        <taxon>Intrasporangiaceae</taxon>
        <taxon>Nostocoides</taxon>
    </lineage>
</organism>
<accession>A0A077ME32</accession>
<gene>
    <name evidence="2" type="ORF">BN13_890008</name>
</gene>
<dbReference type="RefSeq" id="WP_048547640.1">
    <property type="nucleotide sequence ID" value="NZ_HF571038.1"/>
</dbReference>
<dbReference type="STRING" id="1193518.BN13_890008"/>
<keyword evidence="3" id="KW-1185">Reference proteome</keyword>
<name>A0A077ME32_9MICO</name>
<reference evidence="2 3" key="1">
    <citation type="journal article" date="2013" name="ISME J.">
        <title>A metabolic model for members of the genus Tetrasphaera involved in enhanced biological phosphorus removal.</title>
        <authorList>
            <person name="Kristiansen R."/>
            <person name="Nguyen H.T.T."/>
            <person name="Saunders A.M."/>
            <person name="Nielsen J.L."/>
            <person name="Wimmer R."/>
            <person name="Le V.Q."/>
            <person name="McIlroy S.J."/>
            <person name="Petrovski S."/>
            <person name="Seviour R.J."/>
            <person name="Calteau A."/>
            <person name="Nielsen K.L."/>
            <person name="Nielsen P.H."/>
        </authorList>
    </citation>
    <scope>NUCLEOTIDE SEQUENCE [LARGE SCALE GENOMIC DNA]</scope>
    <source>
        <strain evidence="2 3">Ben 74</strain>
    </source>
</reference>
<sequence length="597" mass="63224">MSDIETRLARVLREQADSVDFDPHEWSRRVAAAPAPKRRFPMYAAGLAAAAALAGAVVLSGTLLDRAPHPPASSSATSATVPVDPDRFAPVVGVWRLMKVDGTTLTEPDSFASAITLTHSGWWQAKAGCVTLGSFFAWDPATEKFAVEDWTTGGEVPPPAMAKCYLPAITAVLRPGTALSPLDEDQLVARDASGKEFARLMRTDAEEIVPFRGTQSSTWSIKALGTDSPSWLTGYEAKMGNAAPWLRVRVDVVADRITITTLRPAGSAPECTVDVISGRIDGRGRVDAVRALDPTPDAPRCGVDDREVAAVEAIRGVQALGTTGGHLSLLGAHGTTAAELALPSWEMTEEFMTVPAPADIVGDWWLDTSELGNPSAPGRVVISREGADLGFTLTTDCGTGSWTMRLAGDGSVDSRSQEKVLPACSAASRTERDVVRSLDSLSGMYSFGGRLLLVGDGRVSWVVDAPGLPMVEGAKVPTPSSAAGIGDLVGDWRLDWSRDEPMATQRGEARMTIAEDATAQRLRVSYRGCNEVTATQLVVGGWVVDSKGSTSLVGCGKHDAWVEGRVLHPASYALDLDGRLLFLSRSGAVMLAFTRAG</sequence>
<feature type="transmembrane region" description="Helical" evidence="1">
    <location>
        <begin position="43"/>
        <end position="64"/>
    </location>
</feature>
<keyword evidence="1" id="KW-0812">Transmembrane</keyword>
<proteinExistence type="predicted"/>
<evidence type="ECO:0000256" key="1">
    <source>
        <dbReference type="SAM" id="Phobius"/>
    </source>
</evidence>
<keyword evidence="1" id="KW-1133">Transmembrane helix</keyword>
<dbReference type="AlphaFoldDB" id="A0A077ME32"/>